<proteinExistence type="predicted"/>
<dbReference type="STRING" id="1774273.LPB03_06930"/>
<dbReference type="Proteomes" id="UP000092584">
    <property type="component" value="Unassembled WGS sequence"/>
</dbReference>
<evidence type="ECO:0000259" key="1">
    <source>
        <dbReference type="Pfam" id="PF18733"/>
    </source>
</evidence>
<dbReference type="EMBL" id="LSFM01000021">
    <property type="protein sequence ID" value="OBY64859.1"/>
    <property type="molecule type" value="Genomic_DNA"/>
</dbReference>
<feature type="domain" description="LA2681-like HEPN" evidence="1">
    <location>
        <begin position="303"/>
        <end position="495"/>
    </location>
</feature>
<gene>
    <name evidence="2" type="ORF">LPB3_05560</name>
</gene>
<comment type="caution">
    <text evidence="2">The sequence shown here is derived from an EMBL/GenBank/DDBJ whole genome shotgun (WGS) entry which is preliminary data.</text>
</comment>
<dbReference type="AlphaFoldDB" id="A0A1B8TZC1"/>
<protein>
    <recommendedName>
        <fullName evidence="1">LA2681-like HEPN domain-containing protein</fullName>
    </recommendedName>
</protein>
<evidence type="ECO:0000313" key="2">
    <source>
        <dbReference type="EMBL" id="OBY64859.1"/>
    </source>
</evidence>
<accession>A0A1B8TZC1</accession>
<dbReference type="Pfam" id="PF18733">
    <property type="entry name" value="HEPN_LA2681"/>
    <property type="match status" value="1"/>
</dbReference>
<evidence type="ECO:0000313" key="3">
    <source>
        <dbReference type="Proteomes" id="UP000092584"/>
    </source>
</evidence>
<name>A0A1B8TZC1_9FLAO</name>
<organism evidence="2 3">
    <name type="scientific">Polaribacter vadi</name>
    <dbReference type="NCBI Taxonomy" id="1774273"/>
    <lineage>
        <taxon>Bacteria</taxon>
        <taxon>Pseudomonadati</taxon>
        <taxon>Bacteroidota</taxon>
        <taxon>Flavobacteriia</taxon>
        <taxon>Flavobacteriales</taxon>
        <taxon>Flavobacteriaceae</taxon>
    </lineage>
</organism>
<dbReference type="InterPro" id="IPR011990">
    <property type="entry name" value="TPR-like_helical_dom_sf"/>
</dbReference>
<dbReference type="Gene3D" id="1.25.40.10">
    <property type="entry name" value="Tetratricopeptide repeat domain"/>
    <property type="match status" value="1"/>
</dbReference>
<keyword evidence="3" id="KW-1185">Reference proteome</keyword>
<reference evidence="3" key="1">
    <citation type="submission" date="2016-02" db="EMBL/GenBank/DDBJ databases">
        <authorList>
            <person name="Shin S.-K."/>
            <person name="Yi H."/>
            <person name="Kim E."/>
        </authorList>
    </citation>
    <scope>NUCLEOTIDE SEQUENCE [LARGE SCALE GENOMIC DNA]</scope>
    <source>
        <strain evidence="3">LPB0003</strain>
    </source>
</reference>
<dbReference type="KEGG" id="pob:LPB03_06930"/>
<dbReference type="InterPro" id="IPR040826">
    <property type="entry name" value="HEPN_LA2681"/>
</dbReference>
<dbReference type="OrthoDB" id="108555at2"/>
<dbReference type="SUPFAM" id="SSF48452">
    <property type="entry name" value="TPR-like"/>
    <property type="match status" value="1"/>
</dbReference>
<sequence>MITNNQNLYELLDSGQFEKVRTILNENLVENCNENNTDEILYQLRLYGILIDLGRESFNRNDLKKGIEFYEKNELLFEKVITKESYYYNLANAKEGLAKIFYSENKGVHSIYTSFTEFQEPINLYWMAFKKATPKDSLFHQIIINLSSALMYTNRIIEAIQLLDTVLKVQPNYNQALISRANYLDYLSTVTNCPISIALYTQIYLSYYKGIQSNSIPYEVYQKSLYEMNQKKKIIENQGFSVENLGKELEKTKSEYNELSEFRQFCIDNFLTLNEHAVYCPCIASKTDDIQIGVQNVLFKNSLLPKLELLLNRIKSEFAFARWNYYKSNTERAFDYDVEFSELLEGEIINSKSETLRTSYRICYGILDKIALGICKIYGVDGGNIFFERFWNEKKRKPVLEKQKNIHLNALYSIACDLNTKTGELRHFKNWRNKLEHNLLILKDTSNESPDLLNIYDDPDFVAVIDINEFKEKTIQLLQLTRAAIFSYVYCIRLETITNETSHNKNTIPTISLK</sequence>
<dbReference type="RefSeq" id="WP_065318611.1">
    <property type="nucleotide sequence ID" value="NZ_CP017477.1"/>
</dbReference>